<evidence type="ECO:0000256" key="1">
    <source>
        <dbReference type="SAM" id="MobiDB-lite"/>
    </source>
</evidence>
<gene>
    <name evidence="2" type="ORF">LRAMOSA07076</name>
</gene>
<dbReference type="AlphaFoldDB" id="A0A077WAV1"/>
<accession>A0A077WAV1</accession>
<feature type="region of interest" description="Disordered" evidence="1">
    <location>
        <begin position="132"/>
        <end position="158"/>
    </location>
</feature>
<proteinExistence type="predicted"/>
<dbReference type="OrthoDB" id="2286700at2759"/>
<name>A0A077WAV1_9FUNG</name>
<evidence type="ECO:0000313" key="2">
    <source>
        <dbReference type="EMBL" id="CDS04121.1"/>
    </source>
</evidence>
<sequence>MDQVLFLGSTHSFLLLLPCTLYRFHIEHDLNMEIYHWIRALAANEEEDATTLIPPITIDNHRTTAFEPLLRDNENQQQLFNTRFQGQHQSLLSQPSPNRGPTAHLLQSQLSITDDDLFNDFGDSDQWNWSPDHAVASSTPITRLQNSTRTNDKGSPLRAQIYPVDGKQNEECDSFGFDTSFDAADLDALEKNAIQTRNSKRPFDAID</sequence>
<feature type="compositionally biased region" description="Polar residues" evidence="1">
    <location>
        <begin position="136"/>
        <end position="149"/>
    </location>
</feature>
<protein>
    <submittedName>
        <fullName evidence="2">Uncharacterized protein</fullName>
    </submittedName>
</protein>
<organism evidence="2">
    <name type="scientific">Lichtheimia ramosa</name>
    <dbReference type="NCBI Taxonomy" id="688394"/>
    <lineage>
        <taxon>Eukaryota</taxon>
        <taxon>Fungi</taxon>
        <taxon>Fungi incertae sedis</taxon>
        <taxon>Mucoromycota</taxon>
        <taxon>Mucoromycotina</taxon>
        <taxon>Mucoromycetes</taxon>
        <taxon>Mucorales</taxon>
        <taxon>Lichtheimiaceae</taxon>
        <taxon>Lichtheimia</taxon>
    </lineage>
</organism>
<reference evidence="2" key="1">
    <citation type="journal article" date="2014" name="Genome Announc.">
        <title>De novo whole-genome sequence and genome annotation of Lichtheimia ramosa.</title>
        <authorList>
            <person name="Linde J."/>
            <person name="Schwartze V."/>
            <person name="Binder U."/>
            <person name="Lass-Florl C."/>
            <person name="Voigt K."/>
            <person name="Horn F."/>
        </authorList>
    </citation>
    <scope>NUCLEOTIDE SEQUENCE</scope>
    <source>
        <strain evidence="2">JMRC FSU:6197</strain>
    </source>
</reference>
<dbReference type="EMBL" id="LK023314">
    <property type="protein sequence ID" value="CDS04121.1"/>
    <property type="molecule type" value="Genomic_DNA"/>
</dbReference>